<evidence type="ECO:0000256" key="6">
    <source>
        <dbReference type="ARBA" id="ARBA00022857"/>
    </source>
</evidence>
<dbReference type="Pfam" id="PF01872">
    <property type="entry name" value="RibD_C"/>
    <property type="match status" value="1"/>
</dbReference>
<evidence type="ECO:0000259" key="13">
    <source>
        <dbReference type="PROSITE" id="PS51747"/>
    </source>
</evidence>
<comment type="caution">
    <text evidence="14">The sequence shown here is derived from an EMBL/GenBank/DDBJ whole genome shotgun (WGS) entry which is preliminary data.</text>
</comment>
<comment type="pathway">
    <text evidence="2 9">Cofactor biosynthesis; riboflavin biosynthesis; 5-amino-6-(D-ribitylamino)uracil from GTP: step 2/4.</text>
</comment>
<proteinExistence type="inferred from homology"/>
<comment type="similarity">
    <text evidence="5 9">In the C-terminal section; belongs to the HTP reductase family.</text>
</comment>
<dbReference type="EC" id="1.1.1.193" evidence="9"/>
<dbReference type="OrthoDB" id="9800865at2"/>
<feature type="binding site" evidence="11">
    <location>
        <position position="226"/>
    </location>
    <ligand>
        <name>NADP(+)</name>
        <dbReference type="ChEBI" id="CHEBI:58349"/>
    </ligand>
</feature>
<keyword evidence="9 12" id="KW-0862">Zinc</keyword>
<dbReference type="GO" id="GO:0008703">
    <property type="term" value="F:5-amino-6-(5-phosphoribosylamino)uracil reductase activity"/>
    <property type="evidence" value="ECO:0007669"/>
    <property type="project" value="UniProtKB-EC"/>
</dbReference>
<sequence length="375" mass="41713">MSTHELYMQRCIQLARLGAGQVAPNPMVGAVLVYEDRIIGEGYHAIFGQGHAEVNCINSVAAEDRYLIPLATIYVSLEPCAHYGKTPPCADLIIANRIRTVVIGSRDPFLAVNGKGIEKLQAAGISVVTGVLEKECLDLNKRFFTFHTQQRPYFILKWAQTANGAIGSGSDNRLLISNDFTNRIVHRWRNEESAILVGTNTALADDPLLTNRLWYGKSPVRLVIDTNLRLPKTLKLLSEGPPTIIFNYLDHSDNLDAVTIRTAQQALAAERSTPHIATGNNVFYYRLEKDEPLLPQISYACFRLQLLSVLVEGGAFLQQRCLNEGYWDEARVITNDQLMAPGGLKAPELPAALHVGTTRFLNDRIDFFLKPINEN</sequence>
<dbReference type="EMBL" id="SDHZ01000001">
    <property type="protein sequence ID" value="RXK87370.1"/>
    <property type="molecule type" value="Genomic_DNA"/>
</dbReference>
<feature type="binding site" evidence="11">
    <location>
        <position position="205"/>
    </location>
    <ligand>
        <name>NADP(+)</name>
        <dbReference type="ChEBI" id="CHEBI:58349"/>
    </ligand>
</feature>
<feature type="binding site" evidence="11">
    <location>
        <position position="159"/>
    </location>
    <ligand>
        <name>NADP(+)</name>
        <dbReference type="ChEBI" id="CHEBI:58349"/>
    </ligand>
</feature>
<feature type="active site" description="Proton donor" evidence="10">
    <location>
        <position position="53"/>
    </location>
</feature>
<dbReference type="GO" id="GO:0046872">
    <property type="term" value="F:metal ion binding"/>
    <property type="evidence" value="ECO:0007669"/>
    <property type="project" value="UniProtKB-KW"/>
</dbReference>
<dbReference type="AlphaFoldDB" id="A0A4Q1DD99"/>
<dbReference type="SUPFAM" id="SSF53597">
    <property type="entry name" value="Dihydrofolate reductase-like"/>
    <property type="match status" value="1"/>
</dbReference>
<accession>A0A4Q1DD99</accession>
<comment type="pathway">
    <text evidence="3 9">Cofactor biosynthesis; riboflavin biosynthesis; 5-amino-6-(D-ribitylamino)uracil from GTP: step 3/4.</text>
</comment>
<reference evidence="14 15" key="1">
    <citation type="submission" date="2019-01" db="EMBL/GenBank/DDBJ databases">
        <title>Filimonas sp. strain TTM-71.</title>
        <authorList>
            <person name="Chen W.-M."/>
        </authorList>
    </citation>
    <scope>NUCLEOTIDE SEQUENCE [LARGE SCALE GENOMIC DNA]</scope>
    <source>
        <strain evidence="14 15">TTM-71</strain>
    </source>
</reference>
<comment type="cofactor">
    <cofactor evidence="9 12">
        <name>Zn(2+)</name>
        <dbReference type="ChEBI" id="CHEBI:29105"/>
    </cofactor>
    <text evidence="9 12">Binds 1 zinc ion.</text>
</comment>
<dbReference type="InterPro" id="IPR004794">
    <property type="entry name" value="Eubact_RibD"/>
</dbReference>
<dbReference type="InterPro" id="IPR016193">
    <property type="entry name" value="Cytidine_deaminase-like"/>
</dbReference>
<name>A0A4Q1DD99_9BACT</name>
<feature type="binding site" evidence="12">
    <location>
        <position position="80"/>
    </location>
    <ligand>
        <name>Zn(2+)</name>
        <dbReference type="ChEBI" id="CHEBI:29105"/>
        <note>catalytic</note>
    </ligand>
</feature>
<evidence type="ECO:0000256" key="10">
    <source>
        <dbReference type="PIRSR" id="PIRSR006769-1"/>
    </source>
</evidence>
<protein>
    <recommendedName>
        <fullName evidence="9">Riboflavin biosynthesis protein RibD</fullName>
    </recommendedName>
    <domain>
        <recommendedName>
            <fullName evidence="9">Diaminohydroxyphosphoribosylaminopyrimidine deaminase</fullName>
            <shortName evidence="9">DRAP deaminase</shortName>
            <ecNumber evidence="9">3.5.4.26</ecNumber>
        </recommendedName>
        <alternativeName>
            <fullName evidence="9">Riboflavin-specific deaminase</fullName>
        </alternativeName>
    </domain>
    <domain>
        <recommendedName>
            <fullName evidence="9">5-amino-6-(5-phosphoribosylamino)uracil reductase</fullName>
            <ecNumber evidence="9">1.1.1.193</ecNumber>
        </recommendedName>
        <alternativeName>
            <fullName evidence="9">HTP reductase</fullName>
        </alternativeName>
    </domain>
</protein>
<dbReference type="InterPro" id="IPR050765">
    <property type="entry name" value="Riboflavin_Biosynth_HTPR"/>
</dbReference>
<keyword evidence="9 14" id="KW-0378">Hydrolase</keyword>
<evidence type="ECO:0000256" key="3">
    <source>
        <dbReference type="ARBA" id="ARBA00004910"/>
    </source>
</evidence>
<feature type="binding site" evidence="11">
    <location>
        <position position="209"/>
    </location>
    <ligand>
        <name>substrate</name>
    </ligand>
</feature>
<keyword evidence="8" id="KW-0511">Multifunctional enzyme</keyword>
<keyword evidence="6 9" id="KW-0521">NADP</keyword>
<feature type="domain" description="CMP/dCMP-type deaminase" evidence="13">
    <location>
        <begin position="2"/>
        <end position="128"/>
    </location>
</feature>
<dbReference type="NCBIfam" id="TIGR00326">
    <property type="entry name" value="eubact_ribD"/>
    <property type="match status" value="1"/>
</dbReference>
<feature type="binding site" evidence="11">
    <location>
        <position position="201"/>
    </location>
    <ligand>
        <name>NADP(+)</name>
        <dbReference type="ChEBI" id="CHEBI:58349"/>
    </ligand>
</feature>
<comment type="function">
    <text evidence="1 9">Converts 2,5-diamino-6-(ribosylamino)-4(3h)-pyrimidinone 5'-phosphate into 5-amino-6-(ribosylamino)-2,4(1h,3h)-pyrimidinedione 5'-phosphate.</text>
</comment>
<evidence type="ECO:0000256" key="12">
    <source>
        <dbReference type="PIRSR" id="PIRSR006769-3"/>
    </source>
</evidence>
<feature type="binding site" evidence="11">
    <location>
        <position position="189"/>
    </location>
    <ligand>
        <name>substrate</name>
    </ligand>
</feature>
<feature type="binding site" evidence="12">
    <location>
        <position position="89"/>
    </location>
    <ligand>
        <name>Zn(2+)</name>
        <dbReference type="ChEBI" id="CHEBI:29105"/>
        <note>catalytic</note>
    </ligand>
</feature>
<dbReference type="InterPro" id="IPR024072">
    <property type="entry name" value="DHFR-like_dom_sf"/>
</dbReference>
<feature type="binding site" evidence="12">
    <location>
        <position position="51"/>
    </location>
    <ligand>
        <name>Zn(2+)</name>
        <dbReference type="ChEBI" id="CHEBI:29105"/>
        <note>catalytic</note>
    </ligand>
</feature>
<dbReference type="GO" id="GO:0008835">
    <property type="term" value="F:diaminohydroxyphosphoribosylaminopyrimidine deaminase activity"/>
    <property type="evidence" value="ECO:0007669"/>
    <property type="project" value="UniProtKB-EC"/>
</dbReference>
<evidence type="ECO:0000256" key="9">
    <source>
        <dbReference type="PIRNR" id="PIRNR006769"/>
    </source>
</evidence>
<evidence type="ECO:0000256" key="7">
    <source>
        <dbReference type="ARBA" id="ARBA00023002"/>
    </source>
</evidence>
<dbReference type="Proteomes" id="UP000290545">
    <property type="component" value="Unassembled WGS sequence"/>
</dbReference>
<dbReference type="Gene3D" id="3.40.140.10">
    <property type="entry name" value="Cytidine Deaminase, domain 2"/>
    <property type="match status" value="1"/>
</dbReference>
<dbReference type="CDD" id="cd01284">
    <property type="entry name" value="Riboflavin_deaminase-reductase"/>
    <property type="match status" value="1"/>
</dbReference>
<keyword evidence="7 9" id="KW-0560">Oxidoreductase</keyword>
<comment type="similarity">
    <text evidence="4 9">In the N-terminal section; belongs to the cytidine and deoxycytidylate deaminase family.</text>
</comment>
<organism evidence="14 15">
    <name type="scientific">Filimonas effusa</name>
    <dbReference type="NCBI Taxonomy" id="2508721"/>
    <lineage>
        <taxon>Bacteria</taxon>
        <taxon>Pseudomonadati</taxon>
        <taxon>Bacteroidota</taxon>
        <taxon>Chitinophagia</taxon>
        <taxon>Chitinophagales</taxon>
        <taxon>Chitinophagaceae</taxon>
        <taxon>Filimonas</taxon>
    </lineage>
</organism>
<dbReference type="Pfam" id="PF00383">
    <property type="entry name" value="dCMP_cyt_deam_1"/>
    <property type="match status" value="1"/>
</dbReference>
<evidence type="ECO:0000256" key="8">
    <source>
        <dbReference type="ARBA" id="ARBA00023268"/>
    </source>
</evidence>
<dbReference type="InterPro" id="IPR002734">
    <property type="entry name" value="RibDG_C"/>
</dbReference>
<comment type="catalytic activity">
    <reaction evidence="9">
        <text>2,5-diamino-6-hydroxy-4-(5-phosphoribosylamino)-pyrimidine + H2O + H(+) = 5-amino-6-(5-phospho-D-ribosylamino)uracil + NH4(+)</text>
        <dbReference type="Rhea" id="RHEA:21868"/>
        <dbReference type="ChEBI" id="CHEBI:15377"/>
        <dbReference type="ChEBI" id="CHEBI:15378"/>
        <dbReference type="ChEBI" id="CHEBI:28938"/>
        <dbReference type="ChEBI" id="CHEBI:58453"/>
        <dbReference type="ChEBI" id="CHEBI:58614"/>
        <dbReference type="EC" id="3.5.4.26"/>
    </reaction>
</comment>
<dbReference type="UniPathway" id="UPA00275">
    <property type="reaction ID" value="UER00401"/>
</dbReference>
<dbReference type="PROSITE" id="PS51747">
    <property type="entry name" value="CYT_DCMP_DEAMINASES_2"/>
    <property type="match status" value="1"/>
</dbReference>
<gene>
    <name evidence="14" type="primary">ribD</name>
    <name evidence="14" type="ORF">ESB13_00045</name>
</gene>
<evidence type="ECO:0000313" key="15">
    <source>
        <dbReference type="Proteomes" id="UP000290545"/>
    </source>
</evidence>
<evidence type="ECO:0000256" key="2">
    <source>
        <dbReference type="ARBA" id="ARBA00004882"/>
    </source>
</evidence>
<dbReference type="SUPFAM" id="SSF53927">
    <property type="entry name" value="Cytidine deaminase-like"/>
    <property type="match status" value="1"/>
</dbReference>
<dbReference type="GO" id="GO:0009231">
    <property type="term" value="P:riboflavin biosynthetic process"/>
    <property type="evidence" value="ECO:0007669"/>
    <property type="project" value="UniProtKB-UniPathway"/>
</dbReference>
<dbReference type="RefSeq" id="WP_129003148.1">
    <property type="nucleotide sequence ID" value="NZ_SDHZ01000001.1"/>
</dbReference>
<dbReference type="EC" id="3.5.4.26" evidence="9"/>
<evidence type="ECO:0000256" key="1">
    <source>
        <dbReference type="ARBA" id="ARBA00002151"/>
    </source>
</evidence>
<evidence type="ECO:0000256" key="5">
    <source>
        <dbReference type="ARBA" id="ARBA00007417"/>
    </source>
</evidence>
<feature type="binding site" evidence="11">
    <location>
        <position position="212"/>
    </location>
    <ligand>
        <name>substrate</name>
    </ligand>
</feature>
<dbReference type="PANTHER" id="PTHR38011">
    <property type="entry name" value="DIHYDROFOLATE REDUCTASE FAMILY PROTEIN (AFU_ORTHOLOGUE AFUA_8G06820)"/>
    <property type="match status" value="1"/>
</dbReference>
<keyword evidence="15" id="KW-1185">Reference proteome</keyword>
<comment type="catalytic activity">
    <reaction evidence="9">
        <text>5-amino-6-(5-phospho-D-ribitylamino)uracil + NADP(+) = 5-amino-6-(5-phospho-D-ribosylamino)uracil + NADPH + H(+)</text>
        <dbReference type="Rhea" id="RHEA:17845"/>
        <dbReference type="ChEBI" id="CHEBI:15378"/>
        <dbReference type="ChEBI" id="CHEBI:57783"/>
        <dbReference type="ChEBI" id="CHEBI:58349"/>
        <dbReference type="ChEBI" id="CHEBI:58421"/>
        <dbReference type="ChEBI" id="CHEBI:58453"/>
        <dbReference type="EC" id="1.1.1.193"/>
    </reaction>
</comment>
<dbReference type="InterPro" id="IPR002125">
    <property type="entry name" value="CMP_dCMP_dom"/>
</dbReference>
<keyword evidence="9 12" id="KW-0479">Metal-binding</keyword>
<dbReference type="Gene3D" id="3.40.430.10">
    <property type="entry name" value="Dihydrofolate Reductase, subunit A"/>
    <property type="match status" value="1"/>
</dbReference>
<evidence type="ECO:0000313" key="14">
    <source>
        <dbReference type="EMBL" id="RXK87370.1"/>
    </source>
</evidence>
<evidence type="ECO:0000256" key="11">
    <source>
        <dbReference type="PIRSR" id="PIRSR006769-2"/>
    </source>
</evidence>
<dbReference type="PIRSF" id="PIRSF006769">
    <property type="entry name" value="RibD"/>
    <property type="match status" value="1"/>
</dbReference>
<evidence type="ECO:0000256" key="4">
    <source>
        <dbReference type="ARBA" id="ARBA00005259"/>
    </source>
</evidence>
<keyword evidence="9" id="KW-0686">Riboflavin biosynthesis</keyword>
<dbReference type="PANTHER" id="PTHR38011:SF7">
    <property type="entry name" value="2,5-DIAMINO-6-RIBOSYLAMINO-4(3H)-PYRIMIDINONE 5'-PHOSPHATE REDUCTASE"/>
    <property type="match status" value="1"/>
</dbReference>